<dbReference type="RefSeq" id="WP_179659943.1">
    <property type="nucleotide sequence ID" value="NZ_JACBZR010000001.1"/>
</dbReference>
<dbReference type="EMBL" id="JACBZR010000001">
    <property type="protein sequence ID" value="NYI79664.1"/>
    <property type="molecule type" value="Genomic_DNA"/>
</dbReference>
<keyword evidence="2" id="KW-0472">Membrane</keyword>
<proteinExistence type="predicted"/>
<feature type="transmembrane region" description="Helical" evidence="2">
    <location>
        <begin position="49"/>
        <end position="69"/>
    </location>
</feature>
<comment type="caution">
    <text evidence="3">The sequence shown here is derived from an EMBL/GenBank/DDBJ whole genome shotgun (WGS) entry which is preliminary data.</text>
</comment>
<dbReference type="Proteomes" id="UP000564496">
    <property type="component" value="Unassembled WGS sequence"/>
</dbReference>
<evidence type="ECO:0000313" key="4">
    <source>
        <dbReference type="Proteomes" id="UP000564496"/>
    </source>
</evidence>
<keyword evidence="2" id="KW-0812">Transmembrane</keyword>
<gene>
    <name evidence="3" type="ORF">BJ988_004312</name>
</gene>
<evidence type="ECO:0000256" key="2">
    <source>
        <dbReference type="SAM" id="Phobius"/>
    </source>
</evidence>
<organism evidence="3 4">
    <name type="scientific">Nocardioides panzhihuensis</name>
    <dbReference type="NCBI Taxonomy" id="860243"/>
    <lineage>
        <taxon>Bacteria</taxon>
        <taxon>Bacillati</taxon>
        <taxon>Actinomycetota</taxon>
        <taxon>Actinomycetes</taxon>
        <taxon>Propionibacteriales</taxon>
        <taxon>Nocardioidaceae</taxon>
        <taxon>Nocardioides</taxon>
    </lineage>
</organism>
<dbReference type="AlphaFoldDB" id="A0A7Z0DQ09"/>
<evidence type="ECO:0000256" key="1">
    <source>
        <dbReference type="SAM" id="MobiDB-lite"/>
    </source>
</evidence>
<name>A0A7Z0DQ09_9ACTN</name>
<sequence>MTDPIERLRRHNPVDADRVRRAVPSRERQLLLEEIMSDETTTHGRHRGWLVPAAAAAAVAAITLGVWAATQTPETTAVPAAGSPPAADESSQAPTSGESLGGTPSLGPAEPEREVEDPCPAYEPTTVSVPQVAQGKQLIVDAPGWTGVDHEGAERWTGPGGEVYVTGTGGDPRGNDKYCTRFTGELRVAGVEALSGAVPEEAFVFAVTPPIDELSGAGMPTSILIESTTLNPDEFAAVLKSLKWVDAAEFDRVVKR</sequence>
<evidence type="ECO:0000313" key="3">
    <source>
        <dbReference type="EMBL" id="NYI79664.1"/>
    </source>
</evidence>
<keyword evidence="4" id="KW-1185">Reference proteome</keyword>
<reference evidence="3 4" key="1">
    <citation type="submission" date="2020-07" db="EMBL/GenBank/DDBJ databases">
        <title>Sequencing the genomes of 1000 actinobacteria strains.</title>
        <authorList>
            <person name="Klenk H.-P."/>
        </authorList>
    </citation>
    <scope>NUCLEOTIDE SEQUENCE [LARGE SCALE GENOMIC DNA]</scope>
    <source>
        <strain evidence="3 4">DSM 26487</strain>
    </source>
</reference>
<keyword evidence="2" id="KW-1133">Transmembrane helix</keyword>
<protein>
    <submittedName>
        <fullName evidence="3">Uncharacterized protein</fullName>
    </submittedName>
</protein>
<feature type="compositionally biased region" description="Polar residues" evidence="1">
    <location>
        <begin position="89"/>
        <end position="98"/>
    </location>
</feature>
<feature type="region of interest" description="Disordered" evidence="1">
    <location>
        <begin position="76"/>
        <end position="128"/>
    </location>
</feature>
<accession>A0A7Z0DQ09</accession>